<evidence type="ECO:0000256" key="1">
    <source>
        <dbReference type="SAM" id="MobiDB-lite"/>
    </source>
</evidence>
<dbReference type="AlphaFoldDB" id="H1VM63"/>
<accession>H1VM63</accession>
<evidence type="ECO:0000313" key="2">
    <source>
        <dbReference type="EMBL" id="CCF41316.1"/>
    </source>
</evidence>
<name>H1VM63_COLHI</name>
<proteinExistence type="predicted"/>
<dbReference type="HOGENOM" id="CLU_2960650_0_0_1"/>
<protein>
    <submittedName>
        <fullName evidence="2">Uncharacterized protein</fullName>
    </submittedName>
</protein>
<organism evidence="2 3">
    <name type="scientific">Colletotrichum higginsianum (strain IMI 349063)</name>
    <name type="common">Crucifer anthracnose fungus</name>
    <dbReference type="NCBI Taxonomy" id="759273"/>
    <lineage>
        <taxon>Eukaryota</taxon>
        <taxon>Fungi</taxon>
        <taxon>Dikarya</taxon>
        <taxon>Ascomycota</taxon>
        <taxon>Pezizomycotina</taxon>
        <taxon>Sordariomycetes</taxon>
        <taxon>Hypocreomycetidae</taxon>
        <taxon>Glomerellales</taxon>
        <taxon>Glomerellaceae</taxon>
        <taxon>Colletotrichum</taxon>
        <taxon>Colletotrichum destructivum species complex</taxon>
    </lineage>
</organism>
<gene>
    <name evidence="2" type="ORF">CH063_02568</name>
</gene>
<dbReference type="Proteomes" id="UP000007174">
    <property type="component" value="Unassembled WGS sequence"/>
</dbReference>
<sequence length="59" mass="6648">MRDELSRTNSFAVRSKGNFMTRSQFAQPRRVLHGIGISPTMSHLGWTKGLERRGGSQSQ</sequence>
<reference evidence="3" key="1">
    <citation type="journal article" date="2012" name="Nat. Genet.">
        <title>Lifestyle transitions in plant pathogenic Colletotrichum fungi deciphered by genome and transcriptome analyses.</title>
        <authorList>
            <person name="O'Connell R.J."/>
            <person name="Thon M.R."/>
            <person name="Hacquard S."/>
            <person name="Amyotte S.G."/>
            <person name="Kleemann J."/>
            <person name="Torres M.F."/>
            <person name="Damm U."/>
            <person name="Buiate E.A."/>
            <person name="Epstein L."/>
            <person name="Alkan N."/>
            <person name="Altmueller J."/>
            <person name="Alvarado-Balderrama L."/>
            <person name="Bauser C.A."/>
            <person name="Becker C."/>
            <person name="Birren B.W."/>
            <person name="Chen Z."/>
            <person name="Choi J."/>
            <person name="Crouch J.A."/>
            <person name="Duvick J.P."/>
            <person name="Farman M.A."/>
            <person name="Gan P."/>
            <person name="Heiman D."/>
            <person name="Henrissat B."/>
            <person name="Howard R.J."/>
            <person name="Kabbage M."/>
            <person name="Koch C."/>
            <person name="Kracher B."/>
            <person name="Kubo Y."/>
            <person name="Law A.D."/>
            <person name="Lebrun M.-H."/>
            <person name="Lee Y.-H."/>
            <person name="Miyara I."/>
            <person name="Moore N."/>
            <person name="Neumann U."/>
            <person name="Nordstroem K."/>
            <person name="Panaccione D.G."/>
            <person name="Panstruga R."/>
            <person name="Place M."/>
            <person name="Proctor R.H."/>
            <person name="Prusky D."/>
            <person name="Rech G."/>
            <person name="Reinhardt R."/>
            <person name="Rollins J.A."/>
            <person name="Rounsley S."/>
            <person name="Schardl C.L."/>
            <person name="Schwartz D.C."/>
            <person name="Shenoy N."/>
            <person name="Shirasu K."/>
            <person name="Sikhakolli U.R."/>
            <person name="Stueber K."/>
            <person name="Sukno S.A."/>
            <person name="Sweigard J.A."/>
            <person name="Takano Y."/>
            <person name="Takahara H."/>
            <person name="Trail F."/>
            <person name="van der Does H.C."/>
            <person name="Voll L.M."/>
            <person name="Will I."/>
            <person name="Young S."/>
            <person name="Zeng Q."/>
            <person name="Zhang J."/>
            <person name="Zhou S."/>
            <person name="Dickman M.B."/>
            <person name="Schulze-Lefert P."/>
            <person name="Ver Loren van Themaat E."/>
            <person name="Ma L.-J."/>
            <person name="Vaillancourt L.J."/>
        </authorList>
    </citation>
    <scope>NUCLEOTIDE SEQUENCE [LARGE SCALE GENOMIC DNA]</scope>
    <source>
        <strain evidence="3">IMI 349063</strain>
    </source>
</reference>
<feature type="compositionally biased region" description="Basic and acidic residues" evidence="1">
    <location>
        <begin position="49"/>
        <end position="59"/>
    </location>
</feature>
<dbReference type="EMBL" id="CACQ02004623">
    <property type="protein sequence ID" value="CCF41316.1"/>
    <property type="molecule type" value="Genomic_DNA"/>
</dbReference>
<evidence type="ECO:0000313" key="3">
    <source>
        <dbReference type="Proteomes" id="UP000007174"/>
    </source>
</evidence>
<feature type="region of interest" description="Disordered" evidence="1">
    <location>
        <begin position="40"/>
        <end position="59"/>
    </location>
</feature>